<evidence type="ECO:0000256" key="3">
    <source>
        <dbReference type="ARBA" id="ARBA00004496"/>
    </source>
</evidence>
<evidence type="ECO:0000256" key="2">
    <source>
        <dbReference type="ARBA" id="ARBA00001966"/>
    </source>
</evidence>
<dbReference type="EMBL" id="VOHE01000006">
    <property type="protein sequence ID" value="TWT18063.1"/>
    <property type="molecule type" value="Genomic_DNA"/>
</dbReference>
<comment type="function">
    <text evidence="14">Member of the two-component regulatory system NreB/NreC involved in the control of dissimilatory nitrate/nitrite reduction in response to oxygen. NreB functions as a direct oxygen sensor histidine kinase which is autophosphorylated, in the absence of oxygen, probably at the conserved histidine residue, and transfers its phosphate group probably to a conserved aspartate residue of NreC. NreB/NreC activates the expression of the nitrate (narGHJI) and nitrite (nir) reductase operons, as well as the putative nitrate transporter gene narT.</text>
</comment>
<dbReference type="GO" id="GO:0016020">
    <property type="term" value="C:membrane"/>
    <property type="evidence" value="ECO:0007669"/>
    <property type="project" value="InterPro"/>
</dbReference>
<evidence type="ECO:0000256" key="4">
    <source>
        <dbReference type="ARBA" id="ARBA00012438"/>
    </source>
</evidence>
<keyword evidence="9" id="KW-0479">Metal-binding</keyword>
<dbReference type="GO" id="GO:0005737">
    <property type="term" value="C:cytoplasm"/>
    <property type="evidence" value="ECO:0007669"/>
    <property type="project" value="UniProtKB-SubCell"/>
</dbReference>
<protein>
    <recommendedName>
        <fullName evidence="5">Oxygen sensor histidine kinase NreB</fullName>
        <ecNumber evidence="4">2.7.13.3</ecNumber>
    </recommendedName>
    <alternativeName>
        <fullName evidence="15">Nitrogen regulation protein B</fullName>
    </alternativeName>
</protein>
<dbReference type="CDD" id="cd16917">
    <property type="entry name" value="HATPase_UhpB-NarQ-NarX-like"/>
    <property type="match status" value="1"/>
</dbReference>
<dbReference type="PANTHER" id="PTHR24421">
    <property type="entry name" value="NITRATE/NITRITE SENSOR PROTEIN NARX-RELATED"/>
    <property type="match status" value="1"/>
</dbReference>
<dbReference type="Gene3D" id="1.20.5.1930">
    <property type="match status" value="1"/>
</dbReference>
<dbReference type="SUPFAM" id="SSF55874">
    <property type="entry name" value="ATPase domain of HSP90 chaperone/DNA topoisomerase II/histidine kinase"/>
    <property type="match status" value="1"/>
</dbReference>
<evidence type="ECO:0000256" key="8">
    <source>
        <dbReference type="ARBA" id="ARBA00022679"/>
    </source>
</evidence>
<evidence type="ECO:0000256" key="12">
    <source>
        <dbReference type="ARBA" id="ARBA00023012"/>
    </source>
</evidence>
<dbReference type="PANTHER" id="PTHR24421:SF61">
    <property type="entry name" value="OXYGEN SENSOR HISTIDINE KINASE NREB"/>
    <property type="match status" value="1"/>
</dbReference>
<reference evidence="17 18" key="1">
    <citation type="submission" date="2019-07" db="EMBL/GenBank/DDBJ databases">
        <title>Luteimonas sp. YD-1 nov., isolated from acidic soil.</title>
        <authorList>
            <person name="Zhou J."/>
        </authorList>
    </citation>
    <scope>NUCLEOTIDE SEQUENCE [LARGE SCALE GENOMIC DNA]</scope>
    <source>
        <strain evidence="17 18">YD-1</strain>
    </source>
</reference>
<evidence type="ECO:0000256" key="10">
    <source>
        <dbReference type="ARBA" id="ARBA00022777"/>
    </source>
</evidence>
<dbReference type="InterPro" id="IPR003594">
    <property type="entry name" value="HATPase_dom"/>
</dbReference>
<evidence type="ECO:0000256" key="15">
    <source>
        <dbReference type="ARBA" id="ARBA00030800"/>
    </source>
</evidence>
<dbReference type="GO" id="GO:0046872">
    <property type="term" value="F:metal ion binding"/>
    <property type="evidence" value="ECO:0007669"/>
    <property type="project" value="UniProtKB-KW"/>
</dbReference>
<feature type="domain" description="Histidine kinase" evidence="16">
    <location>
        <begin position="78"/>
        <end position="272"/>
    </location>
</feature>
<keyword evidence="18" id="KW-1185">Reference proteome</keyword>
<keyword evidence="7" id="KW-0963">Cytoplasm</keyword>
<keyword evidence="10 17" id="KW-0418">Kinase</keyword>
<dbReference type="GO" id="GO:0000155">
    <property type="term" value="F:phosphorelay sensor kinase activity"/>
    <property type="evidence" value="ECO:0007669"/>
    <property type="project" value="InterPro"/>
</dbReference>
<name>A0A5C5TV03_9GAMM</name>
<dbReference type="Pfam" id="PF02518">
    <property type="entry name" value="HATPase_c"/>
    <property type="match status" value="1"/>
</dbReference>
<dbReference type="SMART" id="SM00387">
    <property type="entry name" value="HATPase_c"/>
    <property type="match status" value="1"/>
</dbReference>
<comment type="caution">
    <text evidence="17">The sequence shown here is derived from an EMBL/GenBank/DDBJ whole genome shotgun (WGS) entry which is preliminary data.</text>
</comment>
<sequence length="274" mass="29776">MQQFALDSDSDQVVPGRMPRELRPLADAMNALAARARASYDEVSFSLQEQRRLREELQTVAQRLLTVQEDERRTLSRELHDDIGQSITAIKLAATSLTDESLGGDPEARREILDEVIAIADQTVHKLRDLSLLLRPPQLDSLGLEPALRGQIALLSRNSRVRIELDVAPVDERLPAAVELACFRIAQEALTNVVRHAAATRARVEVALADDGRARTLVLRVVDDGRGLDPARGGGLGMLTMRERAAQLGGNVVVVARVGGGTEVVARLPVDGVA</sequence>
<dbReference type="Proteomes" id="UP000315949">
    <property type="component" value="Unassembled WGS sequence"/>
</dbReference>
<comment type="subcellular location">
    <subcellularLocation>
        <location evidence="3">Cytoplasm</location>
    </subcellularLocation>
</comment>
<evidence type="ECO:0000256" key="5">
    <source>
        <dbReference type="ARBA" id="ARBA00017322"/>
    </source>
</evidence>
<dbReference type="OrthoDB" id="9797605at2"/>
<dbReference type="InterPro" id="IPR005467">
    <property type="entry name" value="His_kinase_dom"/>
</dbReference>
<dbReference type="Gene3D" id="3.30.565.10">
    <property type="entry name" value="Histidine kinase-like ATPase, C-terminal domain"/>
    <property type="match status" value="1"/>
</dbReference>
<evidence type="ECO:0000256" key="9">
    <source>
        <dbReference type="ARBA" id="ARBA00022723"/>
    </source>
</evidence>
<dbReference type="PROSITE" id="PS50109">
    <property type="entry name" value="HIS_KIN"/>
    <property type="match status" value="1"/>
</dbReference>
<evidence type="ECO:0000256" key="13">
    <source>
        <dbReference type="ARBA" id="ARBA00023014"/>
    </source>
</evidence>
<evidence type="ECO:0000313" key="17">
    <source>
        <dbReference type="EMBL" id="TWT18063.1"/>
    </source>
</evidence>
<dbReference type="InterPro" id="IPR036890">
    <property type="entry name" value="HATPase_C_sf"/>
</dbReference>
<dbReference type="InterPro" id="IPR050482">
    <property type="entry name" value="Sensor_HK_TwoCompSys"/>
</dbReference>
<dbReference type="GO" id="GO:0046983">
    <property type="term" value="F:protein dimerization activity"/>
    <property type="evidence" value="ECO:0007669"/>
    <property type="project" value="InterPro"/>
</dbReference>
<keyword evidence="11" id="KW-0408">Iron</keyword>
<dbReference type="GO" id="GO:0051539">
    <property type="term" value="F:4 iron, 4 sulfur cluster binding"/>
    <property type="evidence" value="ECO:0007669"/>
    <property type="project" value="UniProtKB-KW"/>
</dbReference>
<keyword evidence="12" id="KW-0902">Two-component regulatory system</keyword>
<evidence type="ECO:0000256" key="1">
    <source>
        <dbReference type="ARBA" id="ARBA00000085"/>
    </source>
</evidence>
<proteinExistence type="predicted"/>
<evidence type="ECO:0000256" key="11">
    <source>
        <dbReference type="ARBA" id="ARBA00023004"/>
    </source>
</evidence>
<keyword evidence="6" id="KW-0004">4Fe-4S</keyword>
<evidence type="ECO:0000256" key="7">
    <source>
        <dbReference type="ARBA" id="ARBA00022490"/>
    </source>
</evidence>
<evidence type="ECO:0000256" key="6">
    <source>
        <dbReference type="ARBA" id="ARBA00022485"/>
    </source>
</evidence>
<keyword evidence="8" id="KW-0808">Transferase</keyword>
<dbReference type="InterPro" id="IPR004358">
    <property type="entry name" value="Sig_transdc_His_kin-like_C"/>
</dbReference>
<dbReference type="EC" id="2.7.13.3" evidence="4"/>
<accession>A0A5C5TV03</accession>
<dbReference type="PRINTS" id="PR00344">
    <property type="entry name" value="BCTRLSENSOR"/>
</dbReference>
<organism evidence="17 18">
    <name type="scientific">Luteimonas wenzhouensis</name>
    <dbReference type="NCBI Taxonomy" id="2599615"/>
    <lineage>
        <taxon>Bacteria</taxon>
        <taxon>Pseudomonadati</taxon>
        <taxon>Pseudomonadota</taxon>
        <taxon>Gammaproteobacteria</taxon>
        <taxon>Lysobacterales</taxon>
        <taxon>Lysobacteraceae</taxon>
        <taxon>Luteimonas</taxon>
    </lineage>
</organism>
<evidence type="ECO:0000313" key="18">
    <source>
        <dbReference type="Proteomes" id="UP000315949"/>
    </source>
</evidence>
<comment type="catalytic activity">
    <reaction evidence="1">
        <text>ATP + protein L-histidine = ADP + protein N-phospho-L-histidine.</text>
        <dbReference type="EC" id="2.7.13.3"/>
    </reaction>
</comment>
<gene>
    <name evidence="17" type="ORF">FQY79_11830</name>
</gene>
<dbReference type="AlphaFoldDB" id="A0A5C5TV03"/>
<evidence type="ECO:0000259" key="16">
    <source>
        <dbReference type="PROSITE" id="PS50109"/>
    </source>
</evidence>
<comment type="cofactor">
    <cofactor evidence="2">
        <name>[4Fe-4S] cluster</name>
        <dbReference type="ChEBI" id="CHEBI:49883"/>
    </cofactor>
</comment>
<dbReference type="Pfam" id="PF07730">
    <property type="entry name" value="HisKA_3"/>
    <property type="match status" value="1"/>
</dbReference>
<evidence type="ECO:0000256" key="14">
    <source>
        <dbReference type="ARBA" id="ARBA00024827"/>
    </source>
</evidence>
<dbReference type="InterPro" id="IPR011712">
    <property type="entry name" value="Sig_transdc_His_kin_sub3_dim/P"/>
</dbReference>
<keyword evidence="13" id="KW-0411">Iron-sulfur</keyword>